<feature type="compositionally biased region" description="Low complexity" evidence="1">
    <location>
        <begin position="119"/>
        <end position="135"/>
    </location>
</feature>
<keyword evidence="3" id="KW-1185">Reference proteome</keyword>
<organism evidence="2 3">
    <name type="scientific">Chionoecetes opilio</name>
    <name type="common">Atlantic snow crab</name>
    <name type="synonym">Cancer opilio</name>
    <dbReference type="NCBI Taxonomy" id="41210"/>
    <lineage>
        <taxon>Eukaryota</taxon>
        <taxon>Metazoa</taxon>
        <taxon>Ecdysozoa</taxon>
        <taxon>Arthropoda</taxon>
        <taxon>Crustacea</taxon>
        <taxon>Multicrustacea</taxon>
        <taxon>Malacostraca</taxon>
        <taxon>Eumalacostraca</taxon>
        <taxon>Eucarida</taxon>
        <taxon>Decapoda</taxon>
        <taxon>Pleocyemata</taxon>
        <taxon>Brachyura</taxon>
        <taxon>Eubrachyura</taxon>
        <taxon>Majoidea</taxon>
        <taxon>Majidae</taxon>
        <taxon>Chionoecetes</taxon>
    </lineage>
</organism>
<dbReference type="OrthoDB" id="6376360at2759"/>
<dbReference type="EMBL" id="JACEEZ010012210">
    <property type="protein sequence ID" value="KAG0720805.1"/>
    <property type="molecule type" value="Genomic_DNA"/>
</dbReference>
<reference evidence="2" key="1">
    <citation type="submission" date="2020-07" db="EMBL/GenBank/DDBJ databases">
        <title>The High-quality genome of the commercially important snow crab, Chionoecetes opilio.</title>
        <authorList>
            <person name="Jeong J.-H."/>
            <person name="Ryu S."/>
        </authorList>
    </citation>
    <scope>NUCLEOTIDE SEQUENCE</scope>
    <source>
        <strain evidence="2">MADBK_172401_WGS</strain>
        <tissue evidence="2">Digestive gland</tissue>
    </source>
</reference>
<proteinExistence type="predicted"/>
<dbReference type="AlphaFoldDB" id="A0A8J4Y4F9"/>
<protein>
    <submittedName>
        <fullName evidence="2">Uncharacterized protein</fullName>
    </submittedName>
</protein>
<name>A0A8J4Y4F9_CHIOP</name>
<comment type="caution">
    <text evidence="2">The sequence shown here is derived from an EMBL/GenBank/DDBJ whole genome shotgun (WGS) entry which is preliminary data.</text>
</comment>
<dbReference type="Proteomes" id="UP000770661">
    <property type="component" value="Unassembled WGS sequence"/>
</dbReference>
<sequence length="236" mass="26640">MTDSMKHSVELQQLTRWAEGQDALPQLLVLGYTSWITLQTQMAYLLYSLDMVQAIHRIAVSLLQQIGRRTRVIVTSQTRYKTSAGPGILQLFGVAYGDPTYDWSEAMFLHHMRRHSQHESPSAPSSRSSPLSEHPAGTVPRPPHRSSQPRDHLVPQVDDGGVWWWDTIVPLSLAENFECEELYFRGLTHHPLYTNMSLKCRDDNHAGSVTLRDMVSMLLNLMCNSVLGPRAGLCCS</sequence>
<accession>A0A8J4Y4F9</accession>
<evidence type="ECO:0000313" key="3">
    <source>
        <dbReference type="Proteomes" id="UP000770661"/>
    </source>
</evidence>
<evidence type="ECO:0000256" key="1">
    <source>
        <dbReference type="SAM" id="MobiDB-lite"/>
    </source>
</evidence>
<evidence type="ECO:0000313" key="2">
    <source>
        <dbReference type="EMBL" id="KAG0720805.1"/>
    </source>
</evidence>
<feature type="region of interest" description="Disordered" evidence="1">
    <location>
        <begin position="114"/>
        <end position="154"/>
    </location>
</feature>
<gene>
    <name evidence="2" type="ORF">GWK47_047697</name>
</gene>